<dbReference type="VEuPathDB" id="VectorBase:AARA016773"/>
<dbReference type="KEGG" id="aara:120897383"/>
<dbReference type="FunFam" id="1.10.10.60:FF:000379">
    <property type="entry name" value="Hex homeobox"/>
    <property type="match status" value="1"/>
</dbReference>
<evidence type="ECO:0000313" key="8">
    <source>
        <dbReference type="EnsemblMetazoa" id="AARA016773-PA"/>
    </source>
</evidence>
<feature type="region of interest" description="Disordered" evidence="7">
    <location>
        <begin position="238"/>
        <end position="331"/>
    </location>
</feature>
<dbReference type="CTD" id="3087"/>
<dbReference type="PANTHER" id="PTHR24324">
    <property type="entry name" value="HOMEOBOX PROTEIN HHEX"/>
    <property type="match status" value="1"/>
</dbReference>
<keyword evidence="2 5" id="KW-0238">DNA-binding</keyword>
<dbReference type="SMART" id="SM00389">
    <property type="entry name" value="HOX"/>
    <property type="match status" value="1"/>
</dbReference>
<feature type="compositionally biased region" description="Polar residues" evidence="7">
    <location>
        <begin position="260"/>
        <end position="271"/>
    </location>
</feature>
<feature type="compositionally biased region" description="Polar residues" evidence="7">
    <location>
        <begin position="42"/>
        <end position="52"/>
    </location>
</feature>
<accession>A0A2C9GPZ4</accession>
<evidence type="ECO:0000256" key="3">
    <source>
        <dbReference type="ARBA" id="ARBA00023155"/>
    </source>
</evidence>
<name>A0A2C9GPZ4_ANOAR</name>
<dbReference type="Pfam" id="PF00046">
    <property type="entry name" value="Homeodomain"/>
    <property type="match status" value="1"/>
</dbReference>
<dbReference type="GO" id="GO:0030154">
    <property type="term" value="P:cell differentiation"/>
    <property type="evidence" value="ECO:0007669"/>
    <property type="project" value="TreeGrafter"/>
</dbReference>
<reference evidence="8" key="1">
    <citation type="submission" date="2022-08" db="UniProtKB">
        <authorList>
            <consortium name="EnsemblMetazoa"/>
        </authorList>
    </citation>
    <scope>IDENTIFICATION</scope>
    <source>
        <strain evidence="8">Dongola</strain>
    </source>
</reference>
<organism evidence="8 9">
    <name type="scientific">Anopheles arabiensis</name>
    <name type="common">Mosquito</name>
    <dbReference type="NCBI Taxonomy" id="7173"/>
    <lineage>
        <taxon>Eukaryota</taxon>
        <taxon>Metazoa</taxon>
        <taxon>Ecdysozoa</taxon>
        <taxon>Arthropoda</taxon>
        <taxon>Hexapoda</taxon>
        <taxon>Insecta</taxon>
        <taxon>Pterygota</taxon>
        <taxon>Neoptera</taxon>
        <taxon>Endopterygota</taxon>
        <taxon>Diptera</taxon>
        <taxon>Nematocera</taxon>
        <taxon>Culicoidea</taxon>
        <taxon>Culicidae</taxon>
        <taxon>Anophelinae</taxon>
        <taxon>Anopheles</taxon>
    </lineage>
</organism>
<dbReference type="VEuPathDB" id="VectorBase:AARA21_010872"/>
<dbReference type="EnsemblMetazoa" id="AARA016773-RA">
    <property type="protein sequence ID" value="AARA016773-PA"/>
    <property type="gene ID" value="AARA016773"/>
</dbReference>
<dbReference type="SUPFAM" id="SSF46689">
    <property type="entry name" value="Homeodomain-like"/>
    <property type="match status" value="1"/>
</dbReference>
<feature type="compositionally biased region" description="Gly residues" evidence="7">
    <location>
        <begin position="95"/>
        <end position="104"/>
    </location>
</feature>
<dbReference type="InterPro" id="IPR017970">
    <property type="entry name" value="Homeobox_CS"/>
</dbReference>
<keyword evidence="3 5" id="KW-0371">Homeobox</keyword>
<evidence type="ECO:0000256" key="4">
    <source>
        <dbReference type="ARBA" id="ARBA00023242"/>
    </source>
</evidence>
<dbReference type="PROSITE" id="PS00027">
    <property type="entry name" value="HOMEOBOX_1"/>
    <property type="match status" value="1"/>
</dbReference>
<feature type="compositionally biased region" description="Low complexity" evidence="7">
    <location>
        <begin position="53"/>
        <end position="69"/>
    </location>
</feature>
<evidence type="ECO:0000256" key="7">
    <source>
        <dbReference type="SAM" id="MobiDB-lite"/>
    </source>
</evidence>
<dbReference type="PROSITE" id="PS50071">
    <property type="entry name" value="HOMEOBOX_2"/>
    <property type="match status" value="1"/>
</dbReference>
<evidence type="ECO:0000256" key="5">
    <source>
        <dbReference type="PROSITE-ProRule" id="PRU00108"/>
    </source>
</evidence>
<dbReference type="RefSeq" id="XP_040158164.1">
    <property type="nucleotide sequence ID" value="XM_040302230.1"/>
</dbReference>
<evidence type="ECO:0000313" key="9">
    <source>
        <dbReference type="Proteomes" id="UP000075840"/>
    </source>
</evidence>
<dbReference type="GO" id="GO:0000981">
    <property type="term" value="F:DNA-binding transcription factor activity, RNA polymerase II-specific"/>
    <property type="evidence" value="ECO:0007669"/>
    <property type="project" value="InterPro"/>
</dbReference>
<dbReference type="InterPro" id="IPR051000">
    <property type="entry name" value="Homeobox_DNA-bind_prot"/>
</dbReference>
<feature type="region of interest" description="Disordered" evidence="7">
    <location>
        <begin position="42"/>
        <end position="113"/>
    </location>
</feature>
<protein>
    <submittedName>
        <fullName evidence="8">Uncharacterized protein</fullName>
    </submittedName>
</protein>
<feature type="DNA-binding region" description="Homeobox" evidence="5">
    <location>
        <begin position="180"/>
        <end position="239"/>
    </location>
</feature>
<evidence type="ECO:0000256" key="6">
    <source>
        <dbReference type="RuleBase" id="RU000682"/>
    </source>
</evidence>
<dbReference type="AlphaFoldDB" id="A0A2C9GPZ4"/>
<dbReference type="GeneID" id="120897383"/>
<dbReference type="Gene3D" id="1.10.10.60">
    <property type="entry name" value="Homeodomain-like"/>
    <property type="match status" value="1"/>
</dbReference>
<dbReference type="GO" id="GO:0000978">
    <property type="term" value="F:RNA polymerase II cis-regulatory region sequence-specific DNA binding"/>
    <property type="evidence" value="ECO:0007669"/>
    <property type="project" value="TreeGrafter"/>
</dbReference>
<sequence>MKMGSSKRKSSFRIDDILHQQRVEQQNLLYQHHHANRLAGTSTANSLSSEPGSLTHSAPSSYSSALQSHGIPTDCAGGTPPGSPVLASPLAIGSGSTGGGGGGSVRSESPKKPTAMYPGLLDFSKNVIPIPLQFGMPAFNPLNAAYLEHYASVLHKASPRVWPFYPHPYSYLLPTCGSKRKGGQVRFTPQQTQSLEKRFSNHKYLSPEDRRNLAIQLKLSDRQVKTWFQNRRAKWRRANSGCQQSTDVLGSADGLGDASKASSGTGMSRTQKYLGEKDDEDDDDEGTARYGRRTPSSIDYDGKSSDCYSDRGSSEDRDEEEDDPASPIDVI</sequence>
<proteinExistence type="predicted"/>
<keyword evidence="4 5" id="KW-0539">Nucleus</keyword>
<evidence type="ECO:0000256" key="2">
    <source>
        <dbReference type="ARBA" id="ARBA00023125"/>
    </source>
</evidence>
<dbReference type="InterPro" id="IPR001356">
    <property type="entry name" value="HD"/>
</dbReference>
<feature type="compositionally biased region" description="Basic and acidic residues" evidence="7">
    <location>
        <begin position="300"/>
        <end position="315"/>
    </location>
</feature>
<comment type="subcellular location">
    <subcellularLocation>
        <location evidence="1 5 6">Nucleus</location>
    </subcellularLocation>
</comment>
<dbReference type="InterPro" id="IPR009057">
    <property type="entry name" value="Homeodomain-like_sf"/>
</dbReference>
<dbReference type="CDD" id="cd00086">
    <property type="entry name" value="homeodomain"/>
    <property type="match status" value="1"/>
</dbReference>
<dbReference type="Proteomes" id="UP000075840">
    <property type="component" value="Unassembled WGS sequence"/>
</dbReference>
<dbReference type="PANTHER" id="PTHR24324:SF5">
    <property type="entry name" value="HEMATOPOIETICALLY-EXPRESSED HOMEOBOX PROTEIN HHEX"/>
    <property type="match status" value="1"/>
</dbReference>
<keyword evidence="9" id="KW-1185">Reference proteome</keyword>
<dbReference type="EMBL" id="APCN01000859">
    <property type="status" value="NOT_ANNOTATED_CDS"/>
    <property type="molecule type" value="Genomic_DNA"/>
</dbReference>
<evidence type="ECO:0000256" key="1">
    <source>
        <dbReference type="ARBA" id="ARBA00004123"/>
    </source>
</evidence>
<dbReference type="GO" id="GO:0005634">
    <property type="term" value="C:nucleus"/>
    <property type="evidence" value="ECO:0007669"/>
    <property type="project" value="UniProtKB-SubCell"/>
</dbReference>